<evidence type="ECO:0000256" key="9">
    <source>
        <dbReference type="PIRSR" id="PIRSR600175-2"/>
    </source>
</evidence>
<feature type="transmembrane region" description="Helical" evidence="12">
    <location>
        <begin position="34"/>
        <end position="54"/>
    </location>
</feature>
<evidence type="ECO:0000256" key="1">
    <source>
        <dbReference type="ARBA" id="ARBA00004141"/>
    </source>
</evidence>
<feature type="region of interest" description="Disordered" evidence="11">
    <location>
        <begin position="339"/>
        <end position="365"/>
    </location>
</feature>
<keyword evidence="3 10" id="KW-0813">Transport</keyword>
<accession>A0A9D4T147</accession>
<keyword evidence="8" id="KW-0479">Metal-binding</keyword>
<evidence type="ECO:0000256" key="3">
    <source>
        <dbReference type="ARBA" id="ARBA00022448"/>
    </source>
</evidence>
<feature type="transmembrane region" description="Helical" evidence="12">
    <location>
        <begin position="66"/>
        <end position="94"/>
    </location>
</feature>
<dbReference type="EMBL" id="JABSTV010001249">
    <property type="protein sequence ID" value="KAH7962352.1"/>
    <property type="molecule type" value="Genomic_DNA"/>
</dbReference>
<dbReference type="GO" id="GO:0015293">
    <property type="term" value="F:symporter activity"/>
    <property type="evidence" value="ECO:0007669"/>
    <property type="project" value="UniProtKB-KW"/>
</dbReference>
<evidence type="ECO:0000256" key="2">
    <source>
        <dbReference type="ARBA" id="ARBA00006459"/>
    </source>
</evidence>
<keyword evidence="9" id="KW-1015">Disulfide bond</keyword>
<dbReference type="GO" id="GO:0046872">
    <property type="term" value="F:metal ion binding"/>
    <property type="evidence" value="ECO:0007669"/>
    <property type="project" value="UniProtKB-KW"/>
</dbReference>
<keyword evidence="6 12" id="KW-1133">Transmembrane helix</keyword>
<feature type="disulfide bond" evidence="9">
    <location>
        <begin position="107"/>
        <end position="116"/>
    </location>
</feature>
<comment type="caution">
    <text evidence="13">The sequence shown here is derived from an EMBL/GenBank/DDBJ whole genome shotgun (WGS) entry which is preliminary data.</text>
</comment>
<dbReference type="SUPFAM" id="SSF161070">
    <property type="entry name" value="SNF-like"/>
    <property type="match status" value="1"/>
</dbReference>
<sequence length="446" mass="48255">MAERDQWGSKCTFLLSLIGMSVGMGNVWRFPYVVYVNGGGAFIIPYITLTLVAGRPMYLLELVLGVGWAMVYASVSLALFNSMVLAYVIIYLYYSMGNPTTLPWMQCDPSWADEQCYVKKEGIVIYITTTLPFGLLLIILSRVLALPGASVGLKFFIVPKWSEVLSVTLWGRAAEQVILSLGLGYGTVICYAGYGRIRNKLIKPHSVVCATVQAVLSPVRDEFTPTLRPRRWVLAASGCLALMFFGLPMTRQGICVTNIVFFEKLHIAGYDLPVWTTCVGITLVFIGLAIVVAFCVYHLYICEWDYDAALAINEDWGPRDPDEHLRYLAFLKSQGTEAAAEGQSEDTTTDARSQGQSSGEEGQSGIQAAVVVAVEDAPPEITAVLSDSPAMPTAPGVPSEGGAQRSGSDRNAGLTRTLVISESGVTVVTNPLSDGEEMPPKAASVS</sequence>
<evidence type="ECO:0000313" key="13">
    <source>
        <dbReference type="EMBL" id="KAH7962352.1"/>
    </source>
</evidence>
<dbReference type="PANTHER" id="PTHR11616">
    <property type="entry name" value="SODIUM/CHLORIDE DEPENDENT TRANSPORTER"/>
    <property type="match status" value="1"/>
</dbReference>
<keyword evidence="7 12" id="KW-0472">Membrane</keyword>
<dbReference type="VEuPathDB" id="VectorBase:RSAN_028054"/>
<feature type="transmembrane region" description="Helical" evidence="12">
    <location>
        <begin position="123"/>
        <end position="144"/>
    </location>
</feature>
<feature type="binding site" evidence="8">
    <location>
        <position position="22"/>
    </location>
    <ligand>
        <name>Na(+)</name>
        <dbReference type="ChEBI" id="CHEBI:29101"/>
        <label>1</label>
    </ligand>
</feature>
<evidence type="ECO:0000256" key="11">
    <source>
        <dbReference type="SAM" id="MobiDB-lite"/>
    </source>
</evidence>
<dbReference type="GO" id="GO:0035725">
    <property type="term" value="P:sodium ion transmembrane transport"/>
    <property type="evidence" value="ECO:0007669"/>
    <property type="project" value="TreeGrafter"/>
</dbReference>
<proteinExistence type="inferred from homology"/>
<feature type="transmembrane region" description="Helical" evidence="12">
    <location>
        <begin position="274"/>
        <end position="300"/>
    </location>
</feature>
<dbReference type="InterPro" id="IPR000175">
    <property type="entry name" value="Na/ntran_symport"/>
</dbReference>
<evidence type="ECO:0000256" key="7">
    <source>
        <dbReference type="ARBA" id="ARBA00023136"/>
    </source>
</evidence>
<protein>
    <recommendedName>
        <fullName evidence="10">Transporter</fullName>
    </recommendedName>
</protein>
<reference evidence="13" key="2">
    <citation type="submission" date="2021-09" db="EMBL/GenBank/DDBJ databases">
        <authorList>
            <person name="Jia N."/>
            <person name="Wang J."/>
            <person name="Shi W."/>
            <person name="Du L."/>
            <person name="Sun Y."/>
            <person name="Zhan W."/>
            <person name="Jiang J."/>
            <person name="Wang Q."/>
            <person name="Zhang B."/>
            <person name="Ji P."/>
            <person name="Sakyi L.B."/>
            <person name="Cui X."/>
            <person name="Yuan T."/>
            <person name="Jiang B."/>
            <person name="Yang W."/>
            <person name="Lam T.T.-Y."/>
            <person name="Chang Q."/>
            <person name="Ding S."/>
            <person name="Wang X."/>
            <person name="Zhu J."/>
            <person name="Ruan X."/>
            <person name="Zhao L."/>
            <person name="Wei J."/>
            <person name="Que T."/>
            <person name="Du C."/>
            <person name="Cheng J."/>
            <person name="Dai P."/>
            <person name="Han X."/>
            <person name="Huang E."/>
            <person name="Gao Y."/>
            <person name="Liu J."/>
            <person name="Shao H."/>
            <person name="Ye R."/>
            <person name="Li L."/>
            <person name="Wei W."/>
            <person name="Wang X."/>
            <person name="Wang C."/>
            <person name="Huo Q."/>
            <person name="Li W."/>
            <person name="Guo W."/>
            <person name="Chen H."/>
            <person name="Chen S."/>
            <person name="Zhou L."/>
            <person name="Zhou L."/>
            <person name="Ni X."/>
            <person name="Tian J."/>
            <person name="Zhou Y."/>
            <person name="Sheng Y."/>
            <person name="Liu T."/>
            <person name="Pan Y."/>
            <person name="Xia L."/>
            <person name="Li J."/>
            <person name="Zhao F."/>
            <person name="Cao W."/>
        </authorList>
    </citation>
    <scope>NUCLEOTIDE SEQUENCE</scope>
    <source>
        <strain evidence="13">Rsan-2018</strain>
        <tissue evidence="13">Larvae</tissue>
    </source>
</reference>
<keyword evidence="5 10" id="KW-0769">Symport</keyword>
<dbReference type="Pfam" id="PF00209">
    <property type="entry name" value="SNF"/>
    <property type="match status" value="1"/>
</dbReference>
<gene>
    <name evidence="13" type="ORF">HPB52_015589</name>
</gene>
<evidence type="ECO:0000256" key="8">
    <source>
        <dbReference type="PIRSR" id="PIRSR600175-1"/>
    </source>
</evidence>
<organism evidence="13 14">
    <name type="scientific">Rhipicephalus sanguineus</name>
    <name type="common">Brown dog tick</name>
    <name type="synonym">Ixodes sanguineus</name>
    <dbReference type="NCBI Taxonomy" id="34632"/>
    <lineage>
        <taxon>Eukaryota</taxon>
        <taxon>Metazoa</taxon>
        <taxon>Ecdysozoa</taxon>
        <taxon>Arthropoda</taxon>
        <taxon>Chelicerata</taxon>
        <taxon>Arachnida</taxon>
        <taxon>Acari</taxon>
        <taxon>Parasitiformes</taxon>
        <taxon>Ixodida</taxon>
        <taxon>Ixodoidea</taxon>
        <taxon>Ixodidae</taxon>
        <taxon>Rhipicephalinae</taxon>
        <taxon>Rhipicephalus</taxon>
        <taxon>Rhipicephalus</taxon>
    </lineage>
</organism>
<dbReference type="Proteomes" id="UP000821837">
    <property type="component" value="Chromosome 3"/>
</dbReference>
<dbReference type="PRINTS" id="PR00176">
    <property type="entry name" value="NANEUSMPORT"/>
</dbReference>
<dbReference type="AlphaFoldDB" id="A0A9D4T147"/>
<name>A0A9D4T147_RHISA</name>
<keyword evidence="14" id="KW-1185">Reference proteome</keyword>
<dbReference type="GO" id="GO:0005886">
    <property type="term" value="C:plasma membrane"/>
    <property type="evidence" value="ECO:0007669"/>
    <property type="project" value="TreeGrafter"/>
</dbReference>
<evidence type="ECO:0000256" key="4">
    <source>
        <dbReference type="ARBA" id="ARBA00022692"/>
    </source>
</evidence>
<reference evidence="13" key="1">
    <citation type="journal article" date="2020" name="Cell">
        <title>Large-Scale Comparative Analyses of Tick Genomes Elucidate Their Genetic Diversity and Vector Capacities.</title>
        <authorList>
            <consortium name="Tick Genome and Microbiome Consortium (TIGMIC)"/>
            <person name="Jia N."/>
            <person name="Wang J."/>
            <person name="Shi W."/>
            <person name="Du L."/>
            <person name="Sun Y."/>
            <person name="Zhan W."/>
            <person name="Jiang J.F."/>
            <person name="Wang Q."/>
            <person name="Zhang B."/>
            <person name="Ji P."/>
            <person name="Bell-Sakyi L."/>
            <person name="Cui X.M."/>
            <person name="Yuan T.T."/>
            <person name="Jiang B.G."/>
            <person name="Yang W.F."/>
            <person name="Lam T.T."/>
            <person name="Chang Q.C."/>
            <person name="Ding S.J."/>
            <person name="Wang X.J."/>
            <person name="Zhu J.G."/>
            <person name="Ruan X.D."/>
            <person name="Zhao L."/>
            <person name="Wei J.T."/>
            <person name="Ye R.Z."/>
            <person name="Que T.C."/>
            <person name="Du C.H."/>
            <person name="Zhou Y.H."/>
            <person name="Cheng J.X."/>
            <person name="Dai P.F."/>
            <person name="Guo W.B."/>
            <person name="Han X.H."/>
            <person name="Huang E.J."/>
            <person name="Li L.F."/>
            <person name="Wei W."/>
            <person name="Gao Y.C."/>
            <person name="Liu J.Z."/>
            <person name="Shao H.Z."/>
            <person name="Wang X."/>
            <person name="Wang C.C."/>
            <person name="Yang T.C."/>
            <person name="Huo Q.B."/>
            <person name="Li W."/>
            <person name="Chen H.Y."/>
            <person name="Chen S.E."/>
            <person name="Zhou L.G."/>
            <person name="Ni X.B."/>
            <person name="Tian J.H."/>
            <person name="Sheng Y."/>
            <person name="Liu T."/>
            <person name="Pan Y.S."/>
            <person name="Xia L.Y."/>
            <person name="Li J."/>
            <person name="Zhao F."/>
            <person name="Cao W.C."/>
        </authorList>
    </citation>
    <scope>NUCLEOTIDE SEQUENCE</scope>
    <source>
        <strain evidence="13">Rsan-2018</strain>
    </source>
</reference>
<evidence type="ECO:0000256" key="12">
    <source>
        <dbReference type="SAM" id="Phobius"/>
    </source>
</evidence>
<evidence type="ECO:0000313" key="14">
    <source>
        <dbReference type="Proteomes" id="UP000821837"/>
    </source>
</evidence>
<dbReference type="PROSITE" id="PS50267">
    <property type="entry name" value="NA_NEUROTRAN_SYMP_3"/>
    <property type="match status" value="1"/>
</dbReference>
<dbReference type="PANTHER" id="PTHR11616:SF236">
    <property type="entry name" value="TRANSPORTER"/>
    <property type="match status" value="1"/>
</dbReference>
<dbReference type="InterPro" id="IPR037272">
    <property type="entry name" value="SNS_sf"/>
</dbReference>
<evidence type="ECO:0000256" key="5">
    <source>
        <dbReference type="ARBA" id="ARBA00022847"/>
    </source>
</evidence>
<evidence type="ECO:0000256" key="10">
    <source>
        <dbReference type="RuleBase" id="RU003732"/>
    </source>
</evidence>
<feature type="transmembrane region" description="Helical" evidence="12">
    <location>
        <begin position="232"/>
        <end position="254"/>
    </location>
</feature>
<dbReference type="PROSITE" id="PS00610">
    <property type="entry name" value="NA_NEUROTRAN_SYMP_1"/>
    <property type="match status" value="1"/>
</dbReference>
<comment type="similarity">
    <text evidence="2 10">Belongs to the sodium:neurotransmitter symporter (SNF) (TC 2.A.22) family.</text>
</comment>
<keyword evidence="8" id="KW-0915">Sodium</keyword>
<evidence type="ECO:0000256" key="6">
    <source>
        <dbReference type="ARBA" id="ARBA00022989"/>
    </source>
</evidence>
<feature type="compositionally biased region" description="Low complexity" evidence="11">
    <location>
        <begin position="353"/>
        <end position="365"/>
    </location>
</feature>
<comment type="subcellular location">
    <subcellularLocation>
        <location evidence="1">Membrane</location>
        <topology evidence="1">Multi-pass membrane protein</topology>
    </subcellularLocation>
</comment>
<feature type="transmembrane region" description="Helical" evidence="12">
    <location>
        <begin position="177"/>
        <end position="194"/>
    </location>
</feature>
<feature type="binding site" evidence="8">
    <location>
        <position position="19"/>
    </location>
    <ligand>
        <name>Na(+)</name>
        <dbReference type="ChEBI" id="CHEBI:29101"/>
        <label>1</label>
    </ligand>
</feature>
<feature type="binding site" evidence="8">
    <location>
        <position position="26"/>
    </location>
    <ligand>
        <name>Na(+)</name>
        <dbReference type="ChEBI" id="CHEBI:29101"/>
        <label>1</label>
    </ligand>
</feature>
<keyword evidence="4 10" id="KW-0812">Transmembrane</keyword>
<feature type="region of interest" description="Disordered" evidence="11">
    <location>
        <begin position="385"/>
        <end position="417"/>
    </location>
</feature>